<organism evidence="2 3">
    <name type="scientific">Biformimicrobium ophioploci</name>
    <dbReference type="NCBI Taxonomy" id="3036711"/>
    <lineage>
        <taxon>Bacteria</taxon>
        <taxon>Pseudomonadati</taxon>
        <taxon>Pseudomonadota</taxon>
        <taxon>Gammaproteobacteria</taxon>
        <taxon>Cellvibrionales</taxon>
        <taxon>Microbulbiferaceae</taxon>
        <taxon>Biformimicrobium</taxon>
    </lineage>
</organism>
<keyword evidence="3" id="KW-1185">Reference proteome</keyword>
<dbReference type="SUPFAM" id="SSF48452">
    <property type="entry name" value="TPR-like"/>
    <property type="match status" value="1"/>
</dbReference>
<dbReference type="EMBL" id="BSYJ01000001">
    <property type="protein sequence ID" value="GMG86066.1"/>
    <property type="molecule type" value="Genomic_DNA"/>
</dbReference>
<reference evidence="2 3" key="1">
    <citation type="submission" date="2023-04" db="EMBL/GenBank/DDBJ databases">
        <title>Marinobulbifer ophiurae gen. nov., sp. Nov., isolate from tissue of brittle star Ophioplocus japonicus.</title>
        <authorList>
            <person name="Kawano K."/>
            <person name="Sawayama S."/>
            <person name="Nakagawa S."/>
        </authorList>
    </citation>
    <scope>NUCLEOTIDE SEQUENCE [LARGE SCALE GENOMIC DNA]</scope>
    <source>
        <strain evidence="2 3">NKW57</strain>
    </source>
</reference>
<dbReference type="Pfam" id="PF14559">
    <property type="entry name" value="TPR_19"/>
    <property type="match status" value="1"/>
</dbReference>
<sequence>MFTALILAGLLTQAPLAYPREDNLTKSLGHVSFETSCSPALQKPIQQSVALLHHMMYEQARNAFLKIIEQDKSCAMAYWGLAMSRFHPLWAPPLAAELADGRAAIEKAQAIGGSTPREQAYLDAIAIFYEGWDAGNHREKLRAWEKALGAIYREFPGDIDAGAFYALSLLATAPKTDRQYRQQRRAGEILESLLERASQHPGLHHYLIHAYDNPILALRPKALEVARAYDKIAPEVPHALHMPSHIFVRLGKWPETIDWNIRSARAALAQPVSDGMTSLHYYHALDYLMYAHLQQGNDRAAAAVLEQVMGAGKAQDSFASAYGIAAARTRLPLETRNWEVAASLVPRSHKGFPWDKYPWAEALVYFAQGIGAARSGDSSAARKAARNIKDLQQKVEASNERYWATVTGAREIAVRAWADYAAGDEEQALAMMVQAADLEDSVDKHPVSPGSVLPARELFGDMLMLAGRPAEALVAYEKSLQKSPGRYNSLYGAIQAATLAGETERAARYLRALAGQLHPDSQRRPPESGNGQH</sequence>
<evidence type="ECO:0008006" key="4">
    <source>
        <dbReference type="Google" id="ProtNLM"/>
    </source>
</evidence>
<feature type="region of interest" description="Disordered" evidence="1">
    <location>
        <begin position="514"/>
        <end position="533"/>
    </location>
</feature>
<evidence type="ECO:0000313" key="2">
    <source>
        <dbReference type="EMBL" id="GMG86066.1"/>
    </source>
</evidence>
<evidence type="ECO:0000313" key="3">
    <source>
        <dbReference type="Proteomes" id="UP001224392"/>
    </source>
</evidence>
<comment type="caution">
    <text evidence="2">The sequence shown here is derived from an EMBL/GenBank/DDBJ whole genome shotgun (WGS) entry which is preliminary data.</text>
</comment>
<dbReference type="InterPro" id="IPR011990">
    <property type="entry name" value="TPR-like_helical_dom_sf"/>
</dbReference>
<proteinExistence type="predicted"/>
<evidence type="ECO:0000256" key="1">
    <source>
        <dbReference type="SAM" id="MobiDB-lite"/>
    </source>
</evidence>
<name>A0ABQ6LVE2_9GAMM</name>
<dbReference type="PANTHER" id="PTHR45588">
    <property type="entry name" value="TPR DOMAIN-CONTAINING PROTEIN"/>
    <property type="match status" value="1"/>
</dbReference>
<protein>
    <recommendedName>
        <fullName evidence="4">Tetratricopeptide repeat protein</fullName>
    </recommendedName>
</protein>
<dbReference type="Proteomes" id="UP001224392">
    <property type="component" value="Unassembled WGS sequence"/>
</dbReference>
<dbReference type="Gene3D" id="1.25.40.10">
    <property type="entry name" value="Tetratricopeptide repeat domain"/>
    <property type="match status" value="2"/>
</dbReference>
<accession>A0ABQ6LVE2</accession>
<gene>
    <name evidence="2" type="ORF">MNKW57_03870</name>
</gene>
<dbReference type="PANTHER" id="PTHR45588:SF1">
    <property type="entry name" value="WW DOMAIN-CONTAINING PROTEIN"/>
    <property type="match status" value="1"/>
</dbReference>